<keyword evidence="1" id="KW-1133">Transmembrane helix</keyword>
<dbReference type="PANTHER" id="PTHR30032">
    <property type="entry name" value="N-ACETYLMURAMOYL-L-ALANINE AMIDASE-RELATED"/>
    <property type="match status" value="1"/>
</dbReference>
<sequence length="350" mass="39506">MKKNRVIALLVGITIATTVSNIYANANFKVRNIRGSSEEISTQINKDAFRKSEEAILINDESDIDSISATPLAYLKNAPIITTEWKRIDSKTTKYIKDSGIKKITIIGGLKNVSKTVEVKLNKLGIETNRIYGADRYETAIKIANEIKKESKQKSDEVIIISSTAGIENSIAITDFACKNNIPILWGDDNNLDPIIKYVRNKKFKKVYAIGDGERFKYYAKEGIKNVKLIKEINPYDTNMKYITDLYKGKRLDTIYTINIDYGNKGDISQYLSLPVAAAKQNIPILICNENFSHNQERFIEKNVTEIIEVGQEVGKYSIWNTFKSASFIKAMILLVVIIIIIVRGMKIAI</sequence>
<dbReference type="RefSeq" id="WP_166505944.1">
    <property type="nucleotide sequence ID" value="NZ_JAKNTL010000007.1"/>
</dbReference>
<gene>
    <name evidence="2" type="ORF">FRIFI_2354</name>
</gene>
<keyword evidence="1" id="KW-0812">Transmembrane</keyword>
<organism evidence="2 3">
    <name type="scientific">Romboutsia hominis</name>
    <dbReference type="NCBI Taxonomy" id="1507512"/>
    <lineage>
        <taxon>Bacteria</taxon>
        <taxon>Bacillati</taxon>
        <taxon>Bacillota</taxon>
        <taxon>Clostridia</taxon>
        <taxon>Peptostreptococcales</taxon>
        <taxon>Peptostreptococcaceae</taxon>
        <taxon>Romboutsia</taxon>
    </lineage>
</organism>
<evidence type="ECO:0000313" key="2">
    <source>
        <dbReference type="EMBL" id="CEI73880.1"/>
    </source>
</evidence>
<keyword evidence="1" id="KW-0472">Membrane</keyword>
<accession>A0A2P2BU51</accession>
<feature type="transmembrane region" description="Helical" evidence="1">
    <location>
        <begin position="328"/>
        <end position="346"/>
    </location>
</feature>
<dbReference type="GO" id="GO:0030288">
    <property type="term" value="C:outer membrane-bounded periplasmic space"/>
    <property type="evidence" value="ECO:0007669"/>
    <property type="project" value="TreeGrafter"/>
</dbReference>
<dbReference type="PANTHER" id="PTHR30032:SF4">
    <property type="entry name" value="AMIDASE ENHANCER"/>
    <property type="match status" value="1"/>
</dbReference>
<reference evidence="2 3" key="1">
    <citation type="submission" date="2014-09" db="EMBL/GenBank/DDBJ databases">
        <authorList>
            <person name="Hornung B.V."/>
        </authorList>
    </citation>
    <scope>NUCLEOTIDE SEQUENCE [LARGE SCALE GENOMIC DNA]</scope>
    <source>
        <strain evidence="2 3">FRIFI</strain>
    </source>
</reference>
<dbReference type="InterPro" id="IPR007253">
    <property type="entry name" value="Cell_wall-bd_2"/>
</dbReference>
<keyword evidence="3" id="KW-1185">Reference proteome</keyword>
<dbReference type="KEGG" id="rhom:FRIFI_2354"/>
<protein>
    <submittedName>
        <fullName evidence="2">Cell surface protein</fullName>
    </submittedName>
</protein>
<dbReference type="Pfam" id="PF04122">
    <property type="entry name" value="CW_binding_2"/>
    <property type="match status" value="2"/>
</dbReference>
<dbReference type="Proteomes" id="UP000245695">
    <property type="component" value="Chromosome 1"/>
</dbReference>
<evidence type="ECO:0000256" key="1">
    <source>
        <dbReference type="SAM" id="Phobius"/>
    </source>
</evidence>
<evidence type="ECO:0000313" key="3">
    <source>
        <dbReference type="Proteomes" id="UP000245695"/>
    </source>
</evidence>
<dbReference type="Gene3D" id="3.40.50.12090">
    <property type="match status" value="1"/>
</dbReference>
<dbReference type="InterPro" id="IPR051922">
    <property type="entry name" value="Bact_Sporulation_Assoc"/>
</dbReference>
<dbReference type="AlphaFoldDB" id="A0A2P2BU51"/>
<name>A0A2P2BU51_9FIRM</name>
<proteinExistence type="predicted"/>
<dbReference type="EMBL" id="LN650648">
    <property type="protein sequence ID" value="CEI73880.1"/>
    <property type="molecule type" value="Genomic_DNA"/>
</dbReference>